<evidence type="ECO:0000256" key="5">
    <source>
        <dbReference type="ARBA" id="ARBA00022801"/>
    </source>
</evidence>
<dbReference type="GO" id="GO:0005829">
    <property type="term" value="C:cytosol"/>
    <property type="evidence" value="ECO:0007669"/>
    <property type="project" value="UniProtKB-ARBA"/>
</dbReference>
<gene>
    <name evidence="10" type="primary">vacB</name>
    <name evidence="8" type="synonym">rnr</name>
    <name evidence="10" type="ORF">NCTC12272_00093</name>
</gene>
<evidence type="ECO:0000256" key="4">
    <source>
        <dbReference type="ARBA" id="ARBA00022722"/>
    </source>
</evidence>
<name>A0AAX2ISN9_LEGPN</name>
<keyword evidence="5 8" id="KW-0378">Hydrolase</keyword>
<dbReference type="InterPro" id="IPR022966">
    <property type="entry name" value="RNase_II/R_CS"/>
</dbReference>
<evidence type="ECO:0000256" key="6">
    <source>
        <dbReference type="ARBA" id="ARBA00022839"/>
    </source>
</evidence>
<comment type="similarity">
    <text evidence="8">Belongs to the RNR ribonuclease family. RNase R subfamily.</text>
</comment>
<dbReference type="AlphaFoldDB" id="A0AAX2ISN9"/>
<dbReference type="InterPro" id="IPR001900">
    <property type="entry name" value="RNase_II/R"/>
</dbReference>
<evidence type="ECO:0000313" key="11">
    <source>
        <dbReference type="Proteomes" id="UP000249566"/>
    </source>
</evidence>
<dbReference type="GO" id="GO:0006402">
    <property type="term" value="P:mRNA catabolic process"/>
    <property type="evidence" value="ECO:0007669"/>
    <property type="project" value="TreeGrafter"/>
</dbReference>
<evidence type="ECO:0000313" key="10">
    <source>
        <dbReference type="EMBL" id="SQG88928.1"/>
    </source>
</evidence>
<sequence>MEILDEYGRPMSRSKLFDKLDLSSESQQESLGFRLKAMLRDGQIMQDRRGRFCLLQKINLLRGTVQGHPDGFGFFIPDDGSDDMVLSAKEMRAVMHGDVVLAYQSGLDRRGRAEAKIHEVLEHANATVVGRFFTEHGVNFVIPDSKRLTQDISIPQEFIGNAKNGQIVLVELIAYPNKRSQAIGRVIHILGEHMAPGMEIQVAIHAHGIPFEWPDDALVEVAKIPQQIAEEQLKGRTDLRNLPFVTIDGEDAKDFDDAVYCYKKPKGGFQLYVAIADVSHYVAKDSALDKEAARRGNSVYFPGKVVPMLPEALSNGVCSLNPHVDRLCMVAELSISQEGKISRSRFYRAVIHSHARLTYTAVGKWLEQGKADEKHQALWPMLESLYDLYHVLLDTRKLRGAMDFETTETRIEFDENKKIKCIVPVIRNDAHKLIEECMLAANVATARFLEKAEIPTLYRVHAAPEEDKITALRQFLGELGLSLGGGRKPGPKDFQRTMNQIGERPEKHLIETVMLRSLKQAQYVESNEGHFGLAYSAYTHFTSPIRRFPDLLIHRAIGHLLDNHPVYEFEYSHEDMNRLGKHSSMTERRADEATREVITWLKCEYMQDKLGQVFKGRISAVTSFGIFVELDEIYVEGLVHVTSLKNDYYTFDSAKHRLIGARGGQVYRLGDKMTVLVARVDLNERKIDFEPVEDEVSNE</sequence>
<dbReference type="Gene3D" id="2.40.50.140">
    <property type="entry name" value="Nucleic acid-binding proteins"/>
    <property type="match status" value="2"/>
</dbReference>
<dbReference type="GO" id="GO:0003723">
    <property type="term" value="F:RNA binding"/>
    <property type="evidence" value="ECO:0007669"/>
    <property type="project" value="UniProtKB-UniRule"/>
</dbReference>
<evidence type="ECO:0000256" key="1">
    <source>
        <dbReference type="ARBA" id="ARBA00001849"/>
    </source>
</evidence>
<dbReference type="Pfam" id="PF00773">
    <property type="entry name" value="RNB"/>
    <property type="match status" value="1"/>
</dbReference>
<evidence type="ECO:0000256" key="3">
    <source>
        <dbReference type="ARBA" id="ARBA00022490"/>
    </source>
</evidence>
<comment type="subcellular location">
    <subcellularLocation>
        <location evidence="2 8">Cytoplasm</location>
    </subcellularLocation>
</comment>
<dbReference type="EC" id="3.1.13.1" evidence="8"/>
<dbReference type="Proteomes" id="UP000249566">
    <property type="component" value="Chromosome 1"/>
</dbReference>
<dbReference type="PANTHER" id="PTHR23355">
    <property type="entry name" value="RIBONUCLEASE"/>
    <property type="match status" value="1"/>
</dbReference>
<proteinExistence type="inferred from homology"/>
<evidence type="ECO:0000256" key="2">
    <source>
        <dbReference type="ARBA" id="ARBA00004496"/>
    </source>
</evidence>
<dbReference type="SUPFAM" id="SSF50249">
    <property type="entry name" value="Nucleic acid-binding proteins"/>
    <property type="match status" value="4"/>
</dbReference>
<evidence type="ECO:0000256" key="8">
    <source>
        <dbReference type="HAMAP-Rule" id="MF_01895"/>
    </source>
</evidence>
<dbReference type="PROSITE" id="PS01175">
    <property type="entry name" value="RIBONUCLEASE_II"/>
    <property type="match status" value="1"/>
</dbReference>
<dbReference type="NCBIfam" id="TIGR00358">
    <property type="entry name" value="3_prime_RNase"/>
    <property type="match status" value="1"/>
</dbReference>
<evidence type="ECO:0000256" key="7">
    <source>
        <dbReference type="ARBA" id="ARBA00022884"/>
    </source>
</evidence>
<keyword evidence="7 8" id="KW-0694">RNA-binding</keyword>
<dbReference type="SMART" id="SM00357">
    <property type="entry name" value="CSP"/>
    <property type="match status" value="1"/>
</dbReference>
<dbReference type="PANTHER" id="PTHR23355:SF9">
    <property type="entry name" value="DIS3-LIKE EXONUCLEASE 2"/>
    <property type="match status" value="1"/>
</dbReference>
<dbReference type="InterPro" id="IPR003029">
    <property type="entry name" value="S1_domain"/>
</dbReference>
<dbReference type="NCBIfam" id="TIGR02063">
    <property type="entry name" value="RNase_R"/>
    <property type="match status" value="1"/>
</dbReference>
<keyword evidence="3 8" id="KW-0963">Cytoplasm</keyword>
<dbReference type="Pfam" id="PF00575">
    <property type="entry name" value="S1"/>
    <property type="match status" value="1"/>
</dbReference>
<keyword evidence="4 8" id="KW-0540">Nuclease</keyword>
<dbReference type="PROSITE" id="PS50126">
    <property type="entry name" value="S1"/>
    <property type="match status" value="1"/>
</dbReference>
<dbReference type="Pfam" id="PF08206">
    <property type="entry name" value="OB_RNB"/>
    <property type="match status" value="1"/>
</dbReference>
<comment type="function">
    <text evidence="8">3'-5' exoribonuclease that releases 5'-nucleoside monophosphates and is involved in maturation of structured RNAs.</text>
</comment>
<keyword evidence="6 8" id="KW-0269">Exonuclease</keyword>
<dbReference type="InterPro" id="IPR011805">
    <property type="entry name" value="RNase_R"/>
</dbReference>
<dbReference type="InterPro" id="IPR040476">
    <property type="entry name" value="CSD2"/>
</dbReference>
<dbReference type="InterPro" id="IPR013223">
    <property type="entry name" value="RNase_B_OB_dom"/>
</dbReference>
<dbReference type="SMART" id="SM00955">
    <property type="entry name" value="RNB"/>
    <property type="match status" value="1"/>
</dbReference>
<dbReference type="EMBL" id="LS483412">
    <property type="protein sequence ID" value="SQG88928.1"/>
    <property type="molecule type" value="Genomic_DNA"/>
</dbReference>
<accession>A0AAX2ISN9</accession>
<dbReference type="Pfam" id="PF17876">
    <property type="entry name" value="CSD2"/>
    <property type="match status" value="1"/>
</dbReference>
<evidence type="ECO:0000259" key="9">
    <source>
        <dbReference type="PROSITE" id="PS50126"/>
    </source>
</evidence>
<dbReference type="InterPro" id="IPR050180">
    <property type="entry name" value="RNR_Ribonuclease"/>
</dbReference>
<dbReference type="InterPro" id="IPR011129">
    <property type="entry name" value="CSD"/>
</dbReference>
<feature type="domain" description="S1 motif" evidence="9">
    <location>
        <begin position="611"/>
        <end position="692"/>
    </location>
</feature>
<protein>
    <recommendedName>
        <fullName evidence="8">Ribonuclease R</fullName>
        <shortName evidence="8">RNase R</shortName>
        <ecNumber evidence="8">3.1.13.1</ecNumber>
    </recommendedName>
</protein>
<reference evidence="10 11" key="1">
    <citation type="submission" date="2018-06" db="EMBL/GenBank/DDBJ databases">
        <authorList>
            <consortium name="Pathogen Informatics"/>
            <person name="Doyle S."/>
        </authorList>
    </citation>
    <scope>NUCLEOTIDE SEQUENCE [LARGE SCALE GENOMIC DNA]</scope>
    <source>
        <strain evidence="10 11">NCTC12272</strain>
    </source>
</reference>
<organism evidence="10 11">
    <name type="scientific">Legionella pneumophila subsp. pascullei</name>
    <dbReference type="NCBI Taxonomy" id="91890"/>
    <lineage>
        <taxon>Bacteria</taxon>
        <taxon>Pseudomonadati</taxon>
        <taxon>Pseudomonadota</taxon>
        <taxon>Gammaproteobacteria</taxon>
        <taxon>Legionellales</taxon>
        <taxon>Legionellaceae</taxon>
        <taxon>Legionella</taxon>
    </lineage>
</organism>
<dbReference type="HAMAP" id="MF_01895">
    <property type="entry name" value="RNase_R"/>
    <property type="match status" value="1"/>
</dbReference>
<dbReference type="CDD" id="cd04471">
    <property type="entry name" value="S1_RNase_R"/>
    <property type="match status" value="1"/>
</dbReference>
<comment type="catalytic activity">
    <reaction evidence="1 8">
        <text>Exonucleolytic cleavage in the 3'- to 5'-direction to yield nucleoside 5'-phosphates.</text>
        <dbReference type="EC" id="3.1.13.1"/>
    </reaction>
</comment>
<dbReference type="SMART" id="SM00316">
    <property type="entry name" value="S1"/>
    <property type="match status" value="1"/>
</dbReference>
<dbReference type="GO" id="GO:0008859">
    <property type="term" value="F:exoribonuclease II activity"/>
    <property type="evidence" value="ECO:0007669"/>
    <property type="project" value="UniProtKB-UniRule"/>
</dbReference>
<dbReference type="InterPro" id="IPR012340">
    <property type="entry name" value="NA-bd_OB-fold"/>
</dbReference>
<dbReference type="InterPro" id="IPR004476">
    <property type="entry name" value="RNase_II/RNase_R"/>
</dbReference>